<feature type="domain" description="DUF38" evidence="1">
    <location>
        <begin position="105"/>
        <end position="199"/>
    </location>
</feature>
<evidence type="ECO:0000313" key="3">
    <source>
        <dbReference type="Proteomes" id="UP000008068"/>
    </source>
</evidence>
<accession>G0N1F5</accession>
<evidence type="ECO:0000313" key="2">
    <source>
        <dbReference type="EMBL" id="EGT50176.1"/>
    </source>
</evidence>
<dbReference type="Pfam" id="PF01827">
    <property type="entry name" value="FTH"/>
    <property type="match status" value="2"/>
</dbReference>
<proteinExistence type="predicted"/>
<gene>
    <name evidence="2" type="ORF">CAEBREN_16247</name>
</gene>
<dbReference type="GO" id="GO:0045087">
    <property type="term" value="P:innate immune response"/>
    <property type="evidence" value="ECO:0007669"/>
    <property type="project" value="TreeGrafter"/>
</dbReference>
<feature type="domain" description="DUF38" evidence="1">
    <location>
        <begin position="377"/>
        <end position="519"/>
    </location>
</feature>
<organism evidence="3">
    <name type="scientific">Caenorhabditis brenneri</name>
    <name type="common">Nematode worm</name>
    <dbReference type="NCBI Taxonomy" id="135651"/>
    <lineage>
        <taxon>Eukaryota</taxon>
        <taxon>Metazoa</taxon>
        <taxon>Ecdysozoa</taxon>
        <taxon>Nematoda</taxon>
        <taxon>Chromadorea</taxon>
        <taxon>Rhabditida</taxon>
        <taxon>Rhabditina</taxon>
        <taxon>Rhabditomorpha</taxon>
        <taxon>Rhabditoidea</taxon>
        <taxon>Rhabditidae</taxon>
        <taxon>Peloderinae</taxon>
        <taxon>Caenorhabditis</taxon>
    </lineage>
</organism>
<dbReference type="AlphaFoldDB" id="G0N1F5"/>
<dbReference type="EMBL" id="GL379827">
    <property type="protein sequence ID" value="EGT50176.1"/>
    <property type="molecule type" value="Genomic_DNA"/>
</dbReference>
<dbReference type="InterPro" id="IPR040161">
    <property type="entry name" value="FB224"/>
</dbReference>
<reference evidence="3" key="1">
    <citation type="submission" date="2011-07" db="EMBL/GenBank/DDBJ databases">
        <authorList>
            <consortium name="Caenorhabditis brenneri Sequencing and Analysis Consortium"/>
            <person name="Wilson R.K."/>
        </authorList>
    </citation>
    <scope>NUCLEOTIDE SEQUENCE [LARGE SCALE GENOMIC DNA]</scope>
    <source>
        <strain evidence="3">PB2801</strain>
    </source>
</reference>
<name>G0N1F5_CAEBE</name>
<dbReference type="InParanoid" id="G0N1F5"/>
<sequence>MTINPRCPKYTAEREKVKKYIAAADFIDVFCMDLSVILRMQRSELDCLRVRTINDRIYINPEPEEIQKSTGLMSFLGCCSKSKPESETIIEHLDPGIDLPSMCNQVYDTIEISLQSRPLQVKSVSLHATEKRQILQVLPCTDPNVLDRLEVWNFPNKKAVELEIADLVKLEQWRMIKELYIDGFITKGAMKTLDILKKFLTTPNLSHVKLEFNTLEDPENFNRNVGYPTRLHDTWVFPIPGSDQHICVVKCFHYFIFKRAFNIQGCELELFENRLKKEWNDMEHISNREKVIKYIKDADFIDVFCMDLAVIMRNQRTELNSLKVCMYETGNKVPKRIHKSTGLLSFLGCCSRCRSASETIIEDLDPDIEVISMCSRIYDTIEISLQPRPLRVKKLELYATGKRQLLQILPYTDPNALNCLRFYRFPYHWVFREAIDLEIDDLVKLEQWGSIKKVYICGFKIKCSIENFGHFDCVQVFIEVVTVNHVLFIKERFLSTPNPLRFLLFFHKLENPDRIQEILGGSAYPSYNTREFQIPGTNQCLYVHSSKDCFLFEKHNFY</sequence>
<dbReference type="PANTHER" id="PTHR23015">
    <property type="entry name" value="UNCHARACTERIZED C.ELEGANS PROTEIN"/>
    <property type="match status" value="1"/>
</dbReference>
<dbReference type="Proteomes" id="UP000008068">
    <property type="component" value="Unassembled WGS sequence"/>
</dbReference>
<dbReference type="HOGENOM" id="CLU_506454_0_0_1"/>
<evidence type="ECO:0000259" key="1">
    <source>
        <dbReference type="Pfam" id="PF01827"/>
    </source>
</evidence>
<dbReference type="PANTHER" id="PTHR23015:SF4">
    <property type="entry name" value="DUF38 DOMAIN-CONTAINING PROTEIN-RELATED"/>
    <property type="match status" value="1"/>
</dbReference>
<dbReference type="OMA" id="FIDVFCM"/>
<dbReference type="InterPro" id="IPR002900">
    <property type="entry name" value="DUF38/FTH_CAE_spp"/>
</dbReference>
<dbReference type="STRING" id="135651.G0N1F5"/>
<protein>
    <recommendedName>
        <fullName evidence="1">DUF38 domain-containing protein</fullName>
    </recommendedName>
</protein>
<keyword evidence="3" id="KW-1185">Reference proteome</keyword>